<evidence type="ECO:0000313" key="1">
    <source>
        <dbReference type="EMBL" id="CAG8527066.1"/>
    </source>
</evidence>
<organism evidence="1 2">
    <name type="scientific">Funneliformis mosseae</name>
    <name type="common">Endomycorrhizal fungus</name>
    <name type="synonym">Glomus mosseae</name>
    <dbReference type="NCBI Taxonomy" id="27381"/>
    <lineage>
        <taxon>Eukaryota</taxon>
        <taxon>Fungi</taxon>
        <taxon>Fungi incertae sedis</taxon>
        <taxon>Mucoromycota</taxon>
        <taxon>Glomeromycotina</taxon>
        <taxon>Glomeromycetes</taxon>
        <taxon>Glomerales</taxon>
        <taxon>Glomeraceae</taxon>
        <taxon>Funneliformis</taxon>
    </lineage>
</organism>
<dbReference type="EMBL" id="CAJVPP010000997">
    <property type="protein sequence ID" value="CAG8527066.1"/>
    <property type="molecule type" value="Genomic_DNA"/>
</dbReference>
<dbReference type="InterPro" id="IPR029063">
    <property type="entry name" value="SAM-dependent_MTases_sf"/>
</dbReference>
<name>A0A9N9AEV7_FUNMO</name>
<comment type="caution">
    <text evidence="1">The sequence shown here is derived from an EMBL/GenBank/DDBJ whole genome shotgun (WGS) entry which is preliminary data.</text>
</comment>
<sequence>MNILSDSIAALSPDELNAEHKVLAEFANLTNSQVYEHIFSQRMMLPKRNVESLHSASDILGTDSCELILPTLHEALQTELFHTADSPEFHLLDIGASAGEIIDWCLAKELEKNIQLNRQNIIHVVEPNSMLLKAYQQKICEFPHLNQGIVYNGRVQDYFVDHQIGDFETPLPLTPLDFINGLHVINYLVDINSPSIDPSNDIISFSKFLYSLLKPGGTIYFAHYNILGSLSFDDKEIFQKAQQIISSRNSLLFEGEIIDHLHSLELNEFEVDDDSDDATSFEIHKRKVKTIPTFNSYSLPSSFYARSLADMAVLLLAGQLTDVNEGRFDTKLLDDVLRQVKEAALTPVGMNEKKRFGLTRCLRGGEMVWKKWDTRGESCSTDEMHGVRTKYAQASTSKNDGILLFMYDDEFMILSPYFG</sequence>
<dbReference type="AlphaFoldDB" id="A0A9N9AEV7"/>
<keyword evidence="2" id="KW-1185">Reference proteome</keyword>
<dbReference type="SUPFAM" id="SSF53335">
    <property type="entry name" value="S-adenosyl-L-methionine-dependent methyltransferases"/>
    <property type="match status" value="1"/>
</dbReference>
<protein>
    <submittedName>
        <fullName evidence="1">5950_t:CDS:1</fullName>
    </submittedName>
</protein>
<proteinExistence type="predicted"/>
<dbReference type="Proteomes" id="UP000789375">
    <property type="component" value="Unassembled WGS sequence"/>
</dbReference>
<gene>
    <name evidence="1" type="ORF">FMOSSE_LOCUS5321</name>
</gene>
<evidence type="ECO:0000313" key="2">
    <source>
        <dbReference type="Proteomes" id="UP000789375"/>
    </source>
</evidence>
<reference evidence="1" key="1">
    <citation type="submission" date="2021-06" db="EMBL/GenBank/DDBJ databases">
        <authorList>
            <person name="Kallberg Y."/>
            <person name="Tangrot J."/>
            <person name="Rosling A."/>
        </authorList>
    </citation>
    <scope>NUCLEOTIDE SEQUENCE</scope>
    <source>
        <strain evidence="1">87-6 pot B 2015</strain>
    </source>
</reference>
<dbReference type="Gene3D" id="3.40.50.150">
    <property type="entry name" value="Vaccinia Virus protein VP39"/>
    <property type="match status" value="1"/>
</dbReference>
<accession>A0A9N9AEV7</accession>